<dbReference type="GeneID" id="78293626"/>
<dbReference type="AlphaFoldDB" id="A0A2U1BB60"/>
<sequence length="787" mass="89190">MKQWILPVLCAALSLGAIESSKHDYLPLFAKRARMTAETLCKPQPKRPNRADPRFNATSMITQAELCYRYGKAAAEPEFVKLGVEMYDRFPAMKPVTGRGSDFHLTRPWALLTWRLDRDGLLTGERRARTLELARAYLNHYYGRNKDGRLFAEELWDHNIHQAEMVAADALAIVFATEKGLPVREIRELAKEFADRILANGDLNENATNYAPLGTAFFLELLALEGRTQELRKNAGFRNQFSRWRDFAGPAVIFPEIGDSYFKHELLPLDVVLMMEAGARLFDDPSFAAEARRIMQRDNGKPDDDLIFRALPLMELDTYHSAAKPAAPALSQVQYRAGYGGNGRPTVPDKLILRTGSQPGDAMIMLDLYARGSHAHEFHRPSIAYFEAGGTALFHNLGRRGTTSGNHANVVWLEEAFDRFPGHPKPGVWNTMTIPVNRLQPAERAGEYRLTNRLDFRTFRQPTLKSITFDNLRLEGTGGTLLIDGFESPGLWTRYTRNLPKISIETVDDRTEGVHAQRVGWNIFNGQVVNRDLPPEFRNRTVKEKEYDLVRFDYKYDGPLPYCNLRGWCRRWMDFGNAALECEVDSAEVRQLGSDAWGRVVFRDYMGPGNRLERRMLLTEEGVLAVVDRFTPAPRFAGRTVGQLWQLYTKAEQGDDWFAAESDGRFPQVDGVDRPERRTLVKFYRPIGTECGVEEFTPGYMHAYKIGGKRYNSFFTAYSRRKTTSAPVTMAQLVFPLLPEDDPARTARAARFDAAADGTVKVEFETPGSGRKVQATITGRGAEVKRR</sequence>
<accession>A0A2U1BB60</accession>
<comment type="caution">
    <text evidence="1">The sequence shown here is derived from an EMBL/GenBank/DDBJ whole genome shotgun (WGS) entry which is preliminary data.</text>
</comment>
<evidence type="ECO:0000313" key="1">
    <source>
        <dbReference type="EMBL" id="PVY45895.1"/>
    </source>
</evidence>
<keyword evidence="2" id="KW-1185">Reference proteome</keyword>
<dbReference type="EMBL" id="QEKH01000001">
    <property type="protein sequence ID" value="PVY45895.1"/>
    <property type="molecule type" value="Genomic_DNA"/>
</dbReference>
<evidence type="ECO:0000313" key="2">
    <source>
        <dbReference type="Proteomes" id="UP000245959"/>
    </source>
</evidence>
<organism evidence="1 2">
    <name type="scientific">Victivallis vadensis</name>
    <dbReference type="NCBI Taxonomy" id="172901"/>
    <lineage>
        <taxon>Bacteria</taxon>
        <taxon>Pseudomonadati</taxon>
        <taxon>Lentisphaerota</taxon>
        <taxon>Lentisphaeria</taxon>
        <taxon>Victivallales</taxon>
        <taxon>Victivallaceae</taxon>
        <taxon>Victivallis</taxon>
    </lineage>
</organism>
<protein>
    <recommendedName>
        <fullName evidence="3">Heparinase II/III-like protein</fullName>
    </recommendedName>
</protein>
<dbReference type="Proteomes" id="UP000245959">
    <property type="component" value="Unassembled WGS sequence"/>
</dbReference>
<dbReference type="OrthoDB" id="1100061at2"/>
<evidence type="ECO:0008006" key="3">
    <source>
        <dbReference type="Google" id="ProtNLM"/>
    </source>
</evidence>
<dbReference type="RefSeq" id="WP_116882291.1">
    <property type="nucleotide sequence ID" value="NZ_CABMMC010000028.1"/>
</dbReference>
<gene>
    <name evidence="1" type="ORF">C8D82_10189</name>
</gene>
<name>A0A2U1BB60_9BACT</name>
<reference evidence="1 2" key="1">
    <citation type="submission" date="2018-04" db="EMBL/GenBank/DDBJ databases">
        <title>Genomic Encyclopedia of Type Strains, Phase IV (KMG-IV): sequencing the most valuable type-strain genomes for metagenomic binning, comparative biology and taxonomic classification.</title>
        <authorList>
            <person name="Goeker M."/>
        </authorList>
    </citation>
    <scope>NUCLEOTIDE SEQUENCE [LARGE SCALE GENOMIC DNA]</scope>
    <source>
        <strain evidence="1 2">DSM 14823</strain>
    </source>
</reference>
<proteinExistence type="predicted"/>